<sequence length="91" mass="10077">MTRYAVAFYESADDVATKAPPLFPAHKARLDEFHAAGDLLMVGTFGDPQAQGSMAVFTSREAAEKFIEGDPFVLGGVVRRHEIRDWNDLYS</sequence>
<dbReference type="InterPro" id="IPR011008">
    <property type="entry name" value="Dimeric_a/b-barrel"/>
</dbReference>
<protein>
    <submittedName>
        <fullName evidence="3">YciI family protein</fullName>
    </submittedName>
</protein>
<evidence type="ECO:0000313" key="4">
    <source>
        <dbReference type="Proteomes" id="UP001602245"/>
    </source>
</evidence>
<comment type="similarity">
    <text evidence="1">Belongs to the YciI family.</text>
</comment>
<dbReference type="SUPFAM" id="SSF54909">
    <property type="entry name" value="Dimeric alpha+beta barrel"/>
    <property type="match status" value="1"/>
</dbReference>
<evidence type="ECO:0000256" key="1">
    <source>
        <dbReference type="ARBA" id="ARBA00007689"/>
    </source>
</evidence>
<gene>
    <name evidence="3" type="ORF">ACFY35_14975</name>
</gene>
<dbReference type="Proteomes" id="UP001602245">
    <property type="component" value="Unassembled WGS sequence"/>
</dbReference>
<dbReference type="Gene3D" id="3.30.70.1060">
    <property type="entry name" value="Dimeric alpha+beta barrel"/>
    <property type="match status" value="1"/>
</dbReference>
<dbReference type="EMBL" id="JBIAZU010000002">
    <property type="protein sequence ID" value="MFF5290746.1"/>
    <property type="molecule type" value="Genomic_DNA"/>
</dbReference>
<name>A0ABW6WEY1_9ACTN</name>
<dbReference type="Pfam" id="PF03795">
    <property type="entry name" value="YCII"/>
    <property type="match status" value="1"/>
</dbReference>
<organism evidence="3 4">
    <name type="scientific">Paractinoplanes globisporus</name>
    <dbReference type="NCBI Taxonomy" id="113565"/>
    <lineage>
        <taxon>Bacteria</taxon>
        <taxon>Bacillati</taxon>
        <taxon>Actinomycetota</taxon>
        <taxon>Actinomycetes</taxon>
        <taxon>Micromonosporales</taxon>
        <taxon>Micromonosporaceae</taxon>
        <taxon>Paractinoplanes</taxon>
    </lineage>
</organism>
<feature type="domain" description="YCII-related" evidence="2">
    <location>
        <begin position="3"/>
        <end position="87"/>
    </location>
</feature>
<keyword evidence="4" id="KW-1185">Reference proteome</keyword>
<dbReference type="RefSeq" id="WP_020510259.1">
    <property type="nucleotide sequence ID" value="NZ_JBIAZU010000002.1"/>
</dbReference>
<dbReference type="InterPro" id="IPR005545">
    <property type="entry name" value="YCII"/>
</dbReference>
<accession>A0ABW6WEY1</accession>
<proteinExistence type="inferred from homology"/>
<reference evidence="3 4" key="1">
    <citation type="submission" date="2024-10" db="EMBL/GenBank/DDBJ databases">
        <title>The Natural Products Discovery Center: Release of the First 8490 Sequenced Strains for Exploring Actinobacteria Biosynthetic Diversity.</title>
        <authorList>
            <person name="Kalkreuter E."/>
            <person name="Kautsar S.A."/>
            <person name="Yang D."/>
            <person name="Bader C.D."/>
            <person name="Teijaro C.N."/>
            <person name="Fluegel L."/>
            <person name="Davis C.M."/>
            <person name="Simpson J.R."/>
            <person name="Lauterbach L."/>
            <person name="Steele A.D."/>
            <person name="Gui C."/>
            <person name="Meng S."/>
            <person name="Li G."/>
            <person name="Viehrig K."/>
            <person name="Ye F."/>
            <person name="Su P."/>
            <person name="Kiefer A.F."/>
            <person name="Nichols A."/>
            <person name="Cepeda A.J."/>
            <person name="Yan W."/>
            <person name="Fan B."/>
            <person name="Jiang Y."/>
            <person name="Adhikari A."/>
            <person name="Zheng C.-J."/>
            <person name="Schuster L."/>
            <person name="Cowan T.M."/>
            <person name="Smanski M.J."/>
            <person name="Chevrette M.G."/>
            <person name="De Carvalho L.P.S."/>
            <person name="Shen B."/>
        </authorList>
    </citation>
    <scope>NUCLEOTIDE SEQUENCE [LARGE SCALE GENOMIC DNA]</scope>
    <source>
        <strain evidence="3 4">NPDC000087</strain>
    </source>
</reference>
<comment type="caution">
    <text evidence="3">The sequence shown here is derived from an EMBL/GenBank/DDBJ whole genome shotgun (WGS) entry which is preliminary data.</text>
</comment>
<evidence type="ECO:0000313" key="3">
    <source>
        <dbReference type="EMBL" id="MFF5290746.1"/>
    </source>
</evidence>
<evidence type="ECO:0000259" key="2">
    <source>
        <dbReference type="Pfam" id="PF03795"/>
    </source>
</evidence>